<gene>
    <name evidence="2" type="ORF">RDI58_020874</name>
</gene>
<reference evidence="2 3" key="1">
    <citation type="submission" date="2024-02" db="EMBL/GenBank/DDBJ databases">
        <title>de novo genome assembly of Solanum bulbocastanum strain 11H21.</title>
        <authorList>
            <person name="Hosaka A.J."/>
        </authorList>
    </citation>
    <scope>NUCLEOTIDE SEQUENCE [LARGE SCALE GENOMIC DNA]</scope>
    <source>
        <tissue evidence="2">Young leaves</tissue>
    </source>
</reference>
<organism evidence="2 3">
    <name type="scientific">Solanum bulbocastanum</name>
    <name type="common">Wild potato</name>
    <dbReference type="NCBI Taxonomy" id="147425"/>
    <lineage>
        <taxon>Eukaryota</taxon>
        <taxon>Viridiplantae</taxon>
        <taxon>Streptophyta</taxon>
        <taxon>Embryophyta</taxon>
        <taxon>Tracheophyta</taxon>
        <taxon>Spermatophyta</taxon>
        <taxon>Magnoliopsida</taxon>
        <taxon>eudicotyledons</taxon>
        <taxon>Gunneridae</taxon>
        <taxon>Pentapetalae</taxon>
        <taxon>asterids</taxon>
        <taxon>lamiids</taxon>
        <taxon>Solanales</taxon>
        <taxon>Solanaceae</taxon>
        <taxon>Solanoideae</taxon>
        <taxon>Solaneae</taxon>
        <taxon>Solanum</taxon>
    </lineage>
</organism>
<proteinExistence type="predicted"/>
<dbReference type="PANTHER" id="PTHR34115">
    <property type="entry name" value="PROTEIN, PUTATIVE-RELATED"/>
    <property type="match status" value="1"/>
</dbReference>
<keyword evidence="1" id="KW-0472">Membrane</keyword>
<feature type="transmembrane region" description="Helical" evidence="1">
    <location>
        <begin position="141"/>
        <end position="157"/>
    </location>
</feature>
<dbReference type="InterPro" id="IPR053258">
    <property type="entry name" value="Ca-permeable_cation_channel"/>
</dbReference>
<protein>
    <submittedName>
        <fullName evidence="2">Uncharacterized protein</fullName>
    </submittedName>
</protein>
<evidence type="ECO:0000313" key="3">
    <source>
        <dbReference type="Proteomes" id="UP001371456"/>
    </source>
</evidence>
<accession>A0AAN8T747</accession>
<keyword evidence="3" id="KW-1185">Reference proteome</keyword>
<dbReference type="PANTHER" id="PTHR34115:SF5">
    <property type="entry name" value="PROTEIN, PUTATIVE-RELATED"/>
    <property type="match status" value="1"/>
</dbReference>
<comment type="caution">
    <text evidence="2">The sequence shown here is derived from an EMBL/GenBank/DDBJ whole genome shotgun (WGS) entry which is preliminary data.</text>
</comment>
<dbReference type="Proteomes" id="UP001371456">
    <property type="component" value="Unassembled WGS sequence"/>
</dbReference>
<name>A0AAN8T747_SOLBU</name>
<keyword evidence="1" id="KW-1133">Transmembrane helix</keyword>
<keyword evidence="1" id="KW-0812">Transmembrane</keyword>
<dbReference type="EMBL" id="JBANQN010000008">
    <property type="protein sequence ID" value="KAK6783078.1"/>
    <property type="molecule type" value="Genomic_DNA"/>
</dbReference>
<dbReference type="AlphaFoldDB" id="A0AAN8T747"/>
<evidence type="ECO:0000256" key="1">
    <source>
        <dbReference type="SAM" id="Phobius"/>
    </source>
</evidence>
<evidence type="ECO:0000313" key="2">
    <source>
        <dbReference type="EMBL" id="KAK6783078.1"/>
    </source>
</evidence>
<sequence length="183" mass="20824">MAEAISRTSYFHGRSSINGQINFTSITININYCPQQEQYIFISPSSSSSSSSQCRNMILISFIFPAMVELLQLKYQTSNTSPFEIHPIKMYLAIVSFLIYSFAYDAQIINISTTCSNYAKMVGDIFGSLALASYSSLLYPPFSFIFYSLSILYLTLLKSQLNRLYHKFLNYLNEPTTTIIYSV</sequence>
<feature type="transmembrane region" description="Helical" evidence="1">
    <location>
        <begin position="88"/>
        <end position="106"/>
    </location>
</feature>